<sequence length="128" mass="14024">MAAVDDLRWGASPNGSIAHLVDVRGVPYCGRTFPDEPEITTGFLPAWKWWGYLVCVDCPHHVELDEHEIAAPRRPLAVDELPTPRPCGRHAIETLDAPPRKGGVPGRWYRPGTPAPDPTQPAAPRHAA</sequence>
<proteinExistence type="predicted"/>
<evidence type="ECO:0000313" key="3">
    <source>
        <dbReference type="Proteomes" id="UP001597018"/>
    </source>
</evidence>
<keyword evidence="3" id="KW-1185">Reference proteome</keyword>
<evidence type="ECO:0000256" key="1">
    <source>
        <dbReference type="SAM" id="MobiDB-lite"/>
    </source>
</evidence>
<dbReference type="RefSeq" id="WP_345601037.1">
    <property type="nucleotide sequence ID" value="NZ_BAABLT010000025.1"/>
</dbReference>
<protein>
    <submittedName>
        <fullName evidence="2">Uncharacterized protein</fullName>
    </submittedName>
</protein>
<dbReference type="EMBL" id="JBHTIW010000046">
    <property type="protein sequence ID" value="MFD0923900.1"/>
    <property type="molecule type" value="Genomic_DNA"/>
</dbReference>
<gene>
    <name evidence="2" type="ORF">ACFQ16_29485</name>
</gene>
<dbReference type="Proteomes" id="UP001597018">
    <property type="component" value="Unassembled WGS sequence"/>
</dbReference>
<name>A0ABW3G489_9PSEU</name>
<reference evidence="3" key="1">
    <citation type="journal article" date="2019" name="Int. J. Syst. Evol. Microbiol.">
        <title>The Global Catalogue of Microorganisms (GCM) 10K type strain sequencing project: providing services to taxonomists for standard genome sequencing and annotation.</title>
        <authorList>
            <consortium name="The Broad Institute Genomics Platform"/>
            <consortium name="The Broad Institute Genome Sequencing Center for Infectious Disease"/>
            <person name="Wu L."/>
            <person name="Ma J."/>
        </authorList>
    </citation>
    <scope>NUCLEOTIDE SEQUENCE [LARGE SCALE GENOMIC DNA]</scope>
    <source>
        <strain evidence="3">CCUG 56401</strain>
    </source>
</reference>
<accession>A0ABW3G489</accession>
<organism evidence="2 3">
    <name type="scientific">Saccharopolyspora rosea</name>
    <dbReference type="NCBI Taxonomy" id="524884"/>
    <lineage>
        <taxon>Bacteria</taxon>
        <taxon>Bacillati</taxon>
        <taxon>Actinomycetota</taxon>
        <taxon>Actinomycetes</taxon>
        <taxon>Pseudonocardiales</taxon>
        <taxon>Pseudonocardiaceae</taxon>
        <taxon>Saccharopolyspora</taxon>
    </lineage>
</organism>
<comment type="caution">
    <text evidence="2">The sequence shown here is derived from an EMBL/GenBank/DDBJ whole genome shotgun (WGS) entry which is preliminary data.</text>
</comment>
<evidence type="ECO:0000313" key="2">
    <source>
        <dbReference type="EMBL" id="MFD0923900.1"/>
    </source>
</evidence>
<feature type="region of interest" description="Disordered" evidence="1">
    <location>
        <begin position="80"/>
        <end position="128"/>
    </location>
</feature>